<dbReference type="NCBIfam" id="TIGR01662">
    <property type="entry name" value="HAD-SF-IIIA"/>
    <property type="match status" value="1"/>
</dbReference>
<dbReference type="PANTHER" id="PTHR42891:SF1">
    <property type="entry name" value="D-GLYCERO-BETA-D-MANNO-HEPTOSE-1,7-BISPHOSPHATE 7-PHOSPHATASE"/>
    <property type="match status" value="1"/>
</dbReference>
<accession>A0A5A7NQP1</accession>
<gene>
    <name evidence="11" type="ORF">NCCP1664_16160</name>
</gene>
<feature type="binding site" evidence="10">
    <location>
        <position position="99"/>
    </location>
    <ligand>
        <name>Zn(2+)</name>
        <dbReference type="ChEBI" id="CHEBI:29105"/>
    </ligand>
</feature>
<name>A0A5A7NQP1_9MICC</name>
<feature type="site" description="Contributes to substrate recognition" evidence="9">
    <location>
        <position position="102"/>
    </location>
</feature>
<evidence type="ECO:0000256" key="1">
    <source>
        <dbReference type="ARBA" id="ARBA00004496"/>
    </source>
</evidence>
<keyword evidence="12" id="KW-1185">Reference proteome</keyword>
<protein>
    <recommendedName>
        <fullName evidence="6 7">D,D-heptose 1,7-bisphosphate phosphatase</fullName>
        <ecNumber evidence="7">3.1.3.-</ecNumber>
    </recommendedName>
</protein>
<feature type="site" description="Stabilizes the phosphoryl group" evidence="9">
    <location>
        <position position="103"/>
    </location>
</feature>
<evidence type="ECO:0000256" key="4">
    <source>
        <dbReference type="ARBA" id="ARBA00022801"/>
    </source>
</evidence>
<dbReference type="InterPro" id="IPR004446">
    <property type="entry name" value="Heptose_bisP_phosphatase"/>
</dbReference>
<dbReference type="GO" id="GO:0005975">
    <property type="term" value="P:carbohydrate metabolic process"/>
    <property type="evidence" value="ECO:0007669"/>
    <property type="project" value="InterPro"/>
</dbReference>
<feature type="binding site" evidence="10">
    <location>
        <position position="14"/>
    </location>
    <ligand>
        <name>Mg(2+)</name>
        <dbReference type="ChEBI" id="CHEBI:18420"/>
    </ligand>
</feature>
<dbReference type="NCBIfam" id="TIGR01656">
    <property type="entry name" value="Histidinol-ppas"/>
    <property type="match status" value="1"/>
</dbReference>
<dbReference type="EMBL" id="BKDJ01000007">
    <property type="protein sequence ID" value="GER23120.1"/>
    <property type="molecule type" value="Genomic_DNA"/>
</dbReference>
<evidence type="ECO:0000313" key="12">
    <source>
        <dbReference type="Proteomes" id="UP000325307"/>
    </source>
</evidence>
<evidence type="ECO:0000256" key="3">
    <source>
        <dbReference type="ARBA" id="ARBA00022723"/>
    </source>
</evidence>
<feature type="site" description="Stabilizes the phosphoryl group" evidence="9">
    <location>
        <position position="56"/>
    </location>
</feature>
<dbReference type="GO" id="GO:0016791">
    <property type="term" value="F:phosphatase activity"/>
    <property type="evidence" value="ECO:0007669"/>
    <property type="project" value="InterPro"/>
</dbReference>
<keyword evidence="3 10" id="KW-0479">Metal-binding</keyword>
<dbReference type="GO" id="GO:0005737">
    <property type="term" value="C:cytoplasm"/>
    <property type="evidence" value="ECO:0007669"/>
    <property type="project" value="UniProtKB-SubCell"/>
</dbReference>
<reference evidence="11 12" key="1">
    <citation type="submission" date="2019-09" db="EMBL/GenBank/DDBJ databases">
        <title>Arthrobacter zafarii sp. nov., a moderately thermotolerant and halotolerant actinobacterium isolated from Cholistan desert soil of Pakistan.</title>
        <authorList>
            <person name="Amin A."/>
            <person name="Ahmed I."/>
            <person name="Khalid N."/>
            <person name="Schumann P."/>
            <person name="Busse H.J."/>
            <person name="Khan I.U."/>
            <person name="Li S."/>
            <person name="Li W.J."/>
        </authorList>
    </citation>
    <scope>NUCLEOTIDE SEQUENCE [LARGE SCALE GENOMIC DNA]</scope>
    <source>
        <strain evidence="11 12">NCCP-1664</strain>
    </source>
</reference>
<dbReference type="OrthoDB" id="9781367at2"/>
<keyword evidence="10" id="KW-0460">Magnesium</keyword>
<keyword evidence="2 7" id="KW-0963">Cytoplasm</keyword>
<comment type="caution">
    <text evidence="11">The sequence shown here is derived from an EMBL/GenBank/DDBJ whole genome shotgun (WGS) entry which is preliminary data.</text>
</comment>
<evidence type="ECO:0000256" key="5">
    <source>
        <dbReference type="ARBA" id="ARBA00023277"/>
    </source>
</evidence>
<keyword evidence="4 7" id="KW-0378">Hydrolase</keyword>
<dbReference type="InterPro" id="IPR006549">
    <property type="entry name" value="HAD-SF_hydro_IIIA"/>
</dbReference>
<dbReference type="SUPFAM" id="SSF56784">
    <property type="entry name" value="HAD-like"/>
    <property type="match status" value="1"/>
</dbReference>
<dbReference type="PIRSF" id="PIRSF004682">
    <property type="entry name" value="GmhB"/>
    <property type="match status" value="1"/>
</dbReference>
<dbReference type="InterPro" id="IPR036412">
    <property type="entry name" value="HAD-like_sf"/>
</dbReference>
<evidence type="ECO:0000256" key="9">
    <source>
        <dbReference type="PIRSR" id="PIRSR004682-3"/>
    </source>
</evidence>
<feature type="binding site" evidence="10">
    <location>
        <position position="16"/>
    </location>
    <ligand>
        <name>Mg(2+)</name>
        <dbReference type="ChEBI" id="CHEBI:18420"/>
    </ligand>
</feature>
<evidence type="ECO:0000256" key="6">
    <source>
        <dbReference type="ARBA" id="ARBA00031828"/>
    </source>
</evidence>
<feature type="binding site" evidence="10">
    <location>
        <position position="128"/>
    </location>
    <ligand>
        <name>Mg(2+)</name>
        <dbReference type="ChEBI" id="CHEBI:18420"/>
    </ligand>
</feature>
<dbReference type="Pfam" id="PF13242">
    <property type="entry name" value="Hydrolase_like"/>
    <property type="match status" value="1"/>
</dbReference>
<dbReference type="PANTHER" id="PTHR42891">
    <property type="entry name" value="D-GLYCERO-BETA-D-MANNO-HEPTOSE-1,7-BISPHOSPHATE 7-PHOSPHATASE"/>
    <property type="match status" value="1"/>
</dbReference>
<evidence type="ECO:0000313" key="11">
    <source>
        <dbReference type="EMBL" id="GER23120.1"/>
    </source>
</evidence>
<dbReference type="Gene3D" id="3.40.50.1000">
    <property type="entry name" value="HAD superfamily/HAD-like"/>
    <property type="match status" value="1"/>
</dbReference>
<evidence type="ECO:0000256" key="10">
    <source>
        <dbReference type="PIRSR" id="PIRSR004682-4"/>
    </source>
</evidence>
<comment type="subcellular location">
    <subcellularLocation>
        <location evidence="1 7">Cytoplasm</location>
    </subcellularLocation>
</comment>
<feature type="active site" description="Nucleophile" evidence="8">
    <location>
        <position position="14"/>
    </location>
</feature>
<organism evidence="11 12">
    <name type="scientific">Zafaria cholistanensis</name>
    <dbReference type="NCBI Taxonomy" id="1682741"/>
    <lineage>
        <taxon>Bacteria</taxon>
        <taxon>Bacillati</taxon>
        <taxon>Actinomycetota</taxon>
        <taxon>Actinomycetes</taxon>
        <taxon>Micrococcales</taxon>
        <taxon>Micrococcaceae</taxon>
        <taxon>Zafaria</taxon>
    </lineage>
</organism>
<dbReference type="RefSeq" id="WP_149956731.1">
    <property type="nucleotide sequence ID" value="NZ_BKDJ01000007.1"/>
</dbReference>
<proteinExistence type="inferred from homology"/>
<keyword evidence="5 7" id="KW-0119">Carbohydrate metabolism</keyword>
<evidence type="ECO:0000256" key="8">
    <source>
        <dbReference type="PIRSR" id="PIRSR004682-1"/>
    </source>
</evidence>
<keyword evidence="10" id="KW-0862">Zinc</keyword>
<dbReference type="AlphaFoldDB" id="A0A5A7NQP1"/>
<sequence>MGMRRTLPQAVLFDRDGTLVVDVPYNRDPELVQPMPGAARLLDGLRRRGVRCGVVSNQSGVGRGLITPAELAAVSARLDSLLGPFDVFMYCPHVVGDRCRCRKPQPGLVLDACLALGVDPADSLVVGDIGADMGAAAAAGAAGILVPTPVTRPEEVASSEWVAASLEQLPEMLWGAPW</sequence>
<dbReference type="GO" id="GO:0046872">
    <property type="term" value="F:metal ion binding"/>
    <property type="evidence" value="ECO:0007669"/>
    <property type="project" value="UniProtKB-KW"/>
</dbReference>
<evidence type="ECO:0000256" key="7">
    <source>
        <dbReference type="PIRNR" id="PIRNR004682"/>
    </source>
</evidence>
<dbReference type="InterPro" id="IPR006543">
    <property type="entry name" value="Histidinol-phos"/>
</dbReference>
<dbReference type="Proteomes" id="UP000325307">
    <property type="component" value="Unassembled WGS sequence"/>
</dbReference>
<comment type="cofactor">
    <cofactor evidence="10">
        <name>Zn(2+)</name>
        <dbReference type="ChEBI" id="CHEBI:29105"/>
    </cofactor>
</comment>
<evidence type="ECO:0000256" key="2">
    <source>
        <dbReference type="ARBA" id="ARBA00022490"/>
    </source>
</evidence>
<comment type="similarity">
    <text evidence="7">Belongs to the gmhB family.</text>
</comment>
<dbReference type="EC" id="3.1.3.-" evidence="7"/>
<dbReference type="InterPro" id="IPR023214">
    <property type="entry name" value="HAD_sf"/>
</dbReference>
<feature type="binding site" evidence="10">
    <location>
        <position position="101"/>
    </location>
    <ligand>
        <name>Zn(2+)</name>
        <dbReference type="ChEBI" id="CHEBI:29105"/>
    </ligand>
</feature>
<feature type="binding site" evidence="10">
    <location>
        <position position="91"/>
    </location>
    <ligand>
        <name>Zn(2+)</name>
        <dbReference type="ChEBI" id="CHEBI:29105"/>
    </ligand>
</feature>
<feature type="active site" description="Proton donor" evidence="8">
    <location>
        <position position="16"/>
    </location>
</feature>
<comment type="cofactor">
    <cofactor evidence="10">
        <name>Mg(2+)</name>
        <dbReference type="ChEBI" id="CHEBI:18420"/>
    </cofactor>
</comment>
<feature type="binding site" evidence="10">
    <location>
        <position position="93"/>
    </location>
    <ligand>
        <name>Zn(2+)</name>
        <dbReference type="ChEBI" id="CHEBI:29105"/>
    </ligand>
</feature>